<reference evidence="1" key="2">
    <citation type="journal article" date="2015" name="Fish Shellfish Immunol.">
        <title>Early steps in the European eel (Anguilla anguilla)-Vibrio vulnificus interaction in the gills: Role of the RtxA13 toxin.</title>
        <authorList>
            <person name="Callol A."/>
            <person name="Pajuelo D."/>
            <person name="Ebbesson L."/>
            <person name="Teles M."/>
            <person name="MacKenzie S."/>
            <person name="Amaro C."/>
        </authorList>
    </citation>
    <scope>NUCLEOTIDE SEQUENCE</scope>
</reference>
<dbReference type="EMBL" id="GBXM01077850">
    <property type="protein sequence ID" value="JAH30727.1"/>
    <property type="molecule type" value="Transcribed_RNA"/>
</dbReference>
<evidence type="ECO:0000313" key="1">
    <source>
        <dbReference type="EMBL" id="JAH30727.1"/>
    </source>
</evidence>
<dbReference type="AlphaFoldDB" id="A0A0E9RPJ4"/>
<protein>
    <submittedName>
        <fullName evidence="1">Uncharacterized protein</fullName>
    </submittedName>
</protein>
<name>A0A0E9RPJ4_ANGAN</name>
<organism evidence="1">
    <name type="scientific">Anguilla anguilla</name>
    <name type="common">European freshwater eel</name>
    <name type="synonym">Muraena anguilla</name>
    <dbReference type="NCBI Taxonomy" id="7936"/>
    <lineage>
        <taxon>Eukaryota</taxon>
        <taxon>Metazoa</taxon>
        <taxon>Chordata</taxon>
        <taxon>Craniata</taxon>
        <taxon>Vertebrata</taxon>
        <taxon>Euteleostomi</taxon>
        <taxon>Actinopterygii</taxon>
        <taxon>Neopterygii</taxon>
        <taxon>Teleostei</taxon>
        <taxon>Anguilliformes</taxon>
        <taxon>Anguillidae</taxon>
        <taxon>Anguilla</taxon>
    </lineage>
</organism>
<reference evidence="1" key="1">
    <citation type="submission" date="2014-11" db="EMBL/GenBank/DDBJ databases">
        <authorList>
            <person name="Amaro Gonzalez C."/>
        </authorList>
    </citation>
    <scope>NUCLEOTIDE SEQUENCE</scope>
</reference>
<proteinExistence type="predicted"/>
<accession>A0A0E9RPJ4</accession>
<sequence length="62" mass="6968">MNAVTDVNGLNTSETAVCNRHETAHGEQKIPILKIERECSHPVHFHSSSLHLSQMTLPYFPL</sequence>